<dbReference type="Pfam" id="PF13673">
    <property type="entry name" value="Acetyltransf_10"/>
    <property type="match status" value="1"/>
</dbReference>
<dbReference type="InterPro" id="IPR016181">
    <property type="entry name" value="Acyl_CoA_acyltransferase"/>
</dbReference>
<keyword evidence="2 4" id="KW-0012">Acyltransferase</keyword>
<dbReference type="InterPro" id="IPR050832">
    <property type="entry name" value="Bact_Acetyltransf"/>
</dbReference>
<dbReference type="Proteomes" id="UP001146067">
    <property type="component" value="Unassembled WGS sequence"/>
</dbReference>
<protein>
    <submittedName>
        <fullName evidence="4">GNAT family N-acetyltransferase</fullName>
        <ecNumber evidence="4">2.3.1.-</ecNumber>
    </submittedName>
</protein>
<comment type="caution">
    <text evidence="4">The sequence shown here is derived from an EMBL/GenBank/DDBJ whole genome shotgun (WGS) entry which is preliminary data.</text>
</comment>
<dbReference type="InterPro" id="IPR000182">
    <property type="entry name" value="GNAT_dom"/>
</dbReference>
<dbReference type="SUPFAM" id="SSF55729">
    <property type="entry name" value="Acyl-CoA N-acyltransferases (Nat)"/>
    <property type="match status" value="1"/>
</dbReference>
<organism evidence="4 5">
    <name type="scientific">Glycomyces luteolus</name>
    <dbReference type="NCBI Taxonomy" id="2670330"/>
    <lineage>
        <taxon>Bacteria</taxon>
        <taxon>Bacillati</taxon>
        <taxon>Actinomycetota</taxon>
        <taxon>Actinomycetes</taxon>
        <taxon>Glycomycetales</taxon>
        <taxon>Glycomycetaceae</taxon>
        <taxon>Glycomyces</taxon>
    </lineage>
</organism>
<dbReference type="GO" id="GO:0016747">
    <property type="term" value="F:acyltransferase activity, transferring groups other than amino-acyl groups"/>
    <property type="evidence" value="ECO:0007669"/>
    <property type="project" value="InterPro"/>
</dbReference>
<dbReference type="PROSITE" id="PS51186">
    <property type="entry name" value="GNAT"/>
    <property type="match status" value="1"/>
</dbReference>
<dbReference type="CDD" id="cd04301">
    <property type="entry name" value="NAT_SF"/>
    <property type="match status" value="1"/>
</dbReference>
<sequence>MAGPVIAPAEPADAGEILTLSRAAYVSEAQLNGDPFIPPLTETVEEVAAQIDAVHVLKAVWNGRIVGAGRARQEGDVLHLGRIVVAPDLQGRGIGSRLIAALEGLAAHGTAHLALFTGAKSESNLRLYRRLGYTESHRAPGGPGVELVHLRKPAGRA</sequence>
<dbReference type="AlphaFoldDB" id="A0A9X3P646"/>
<evidence type="ECO:0000256" key="2">
    <source>
        <dbReference type="ARBA" id="ARBA00023315"/>
    </source>
</evidence>
<proteinExistence type="predicted"/>
<evidence type="ECO:0000313" key="5">
    <source>
        <dbReference type="Proteomes" id="UP001146067"/>
    </source>
</evidence>
<keyword evidence="1 4" id="KW-0808">Transferase</keyword>
<feature type="domain" description="N-acetyltransferase" evidence="3">
    <location>
        <begin position="4"/>
        <end position="155"/>
    </location>
</feature>
<gene>
    <name evidence="4" type="ORF">O1R50_07080</name>
</gene>
<dbReference type="Gene3D" id="3.40.630.30">
    <property type="match status" value="1"/>
</dbReference>
<reference evidence="4" key="1">
    <citation type="submission" date="2022-12" db="EMBL/GenBank/DDBJ databases">
        <title>Gycomyces niveus sp.nov.,a novel actinomycete isolated from soil in Shouguan.</title>
        <authorList>
            <person name="Yang X."/>
        </authorList>
    </citation>
    <scope>NUCLEOTIDE SEQUENCE</scope>
    <source>
        <strain evidence="4">NEAU-A15</strain>
    </source>
</reference>
<dbReference type="EC" id="2.3.1.-" evidence="4"/>
<name>A0A9X3P646_9ACTN</name>
<evidence type="ECO:0000256" key="1">
    <source>
        <dbReference type="ARBA" id="ARBA00022679"/>
    </source>
</evidence>
<evidence type="ECO:0000259" key="3">
    <source>
        <dbReference type="PROSITE" id="PS51186"/>
    </source>
</evidence>
<accession>A0A9X3P646</accession>
<evidence type="ECO:0000313" key="4">
    <source>
        <dbReference type="EMBL" id="MDA1359376.1"/>
    </source>
</evidence>
<dbReference type="RefSeq" id="WP_270109209.1">
    <property type="nucleotide sequence ID" value="NZ_JAPZVP010000004.1"/>
</dbReference>
<dbReference type="EMBL" id="JAPZVP010000004">
    <property type="protein sequence ID" value="MDA1359376.1"/>
    <property type="molecule type" value="Genomic_DNA"/>
</dbReference>
<dbReference type="PANTHER" id="PTHR43877">
    <property type="entry name" value="AMINOALKYLPHOSPHONATE N-ACETYLTRANSFERASE-RELATED-RELATED"/>
    <property type="match status" value="1"/>
</dbReference>
<dbReference type="PANTHER" id="PTHR43877:SF2">
    <property type="entry name" value="AMINOALKYLPHOSPHONATE N-ACETYLTRANSFERASE-RELATED"/>
    <property type="match status" value="1"/>
</dbReference>
<keyword evidence="5" id="KW-1185">Reference proteome</keyword>